<evidence type="ECO:0000256" key="16">
    <source>
        <dbReference type="ARBA" id="ARBA00023709"/>
    </source>
</evidence>
<evidence type="ECO:0000256" key="5">
    <source>
        <dbReference type="ARBA" id="ARBA00007005"/>
    </source>
</evidence>
<proteinExistence type="inferred from homology"/>
<comment type="catalytic activity">
    <reaction evidence="2">
        <text>a (3E)-enoyl-CoA = a 4-saturated (2E)-enoyl-CoA</text>
        <dbReference type="Rhea" id="RHEA:45228"/>
        <dbReference type="ChEBI" id="CHEBI:58521"/>
        <dbReference type="ChEBI" id="CHEBI:85097"/>
        <dbReference type="EC" id="5.3.3.8"/>
    </reaction>
</comment>
<comment type="pathway">
    <text evidence="4">Lipid metabolism; fatty acid beta-oxidation.</text>
</comment>
<dbReference type="GO" id="GO:0070403">
    <property type="term" value="F:NAD+ binding"/>
    <property type="evidence" value="ECO:0007669"/>
    <property type="project" value="InterPro"/>
</dbReference>
<comment type="catalytic activity">
    <reaction evidence="15">
        <text>(3S)-3-hydroxybutanoyl-CoA = (3R)-3-hydroxybutanoyl-CoA</text>
        <dbReference type="Rhea" id="RHEA:21760"/>
        <dbReference type="ChEBI" id="CHEBI:57315"/>
        <dbReference type="ChEBI" id="CHEBI:57316"/>
        <dbReference type="EC" id="5.1.2.3"/>
    </reaction>
</comment>
<feature type="domain" description="3-hydroxyacyl-CoA dehydrogenase NAD binding" evidence="19">
    <location>
        <begin position="448"/>
        <end position="626"/>
    </location>
</feature>
<dbReference type="OMA" id="SECIFAS"/>
<comment type="similarity">
    <text evidence="6">In the N-terminal section; belongs to the enoyl-CoA hydratase/isomerase family.</text>
</comment>
<evidence type="ECO:0000256" key="10">
    <source>
        <dbReference type="ARBA" id="ARBA00023098"/>
    </source>
</evidence>
<keyword evidence="11" id="KW-0576">Peroxisome</keyword>
<dbReference type="Pfam" id="PF02737">
    <property type="entry name" value="3HCDH_N"/>
    <property type="match status" value="1"/>
</dbReference>
<comment type="catalytic activity">
    <reaction evidence="1">
        <text>a (3Z)-enoyl-CoA = a 4-saturated (2E)-enoyl-CoA</text>
        <dbReference type="Rhea" id="RHEA:45900"/>
        <dbReference type="ChEBI" id="CHEBI:85097"/>
        <dbReference type="ChEBI" id="CHEBI:85489"/>
        <dbReference type="EC" id="5.3.3.8"/>
    </reaction>
</comment>
<dbReference type="Gramene" id="PHT74414">
    <property type="protein sequence ID" value="PHT74414"/>
    <property type="gene ID" value="T459_21691"/>
</dbReference>
<dbReference type="InterPro" id="IPR006180">
    <property type="entry name" value="3-OHacyl-CoA_DH_CS"/>
</dbReference>
<dbReference type="Gene3D" id="3.90.226.10">
    <property type="entry name" value="2-enoyl-CoA Hydratase, Chain A, domain 1"/>
    <property type="match status" value="1"/>
</dbReference>
<dbReference type="Pfam" id="PF00378">
    <property type="entry name" value="ECH_1"/>
    <property type="match status" value="1"/>
</dbReference>
<evidence type="ECO:0000256" key="1">
    <source>
        <dbReference type="ARBA" id="ARBA00000452"/>
    </source>
</evidence>
<dbReference type="InterPro" id="IPR036291">
    <property type="entry name" value="NAD(P)-bd_dom_sf"/>
</dbReference>
<dbReference type="Pfam" id="PF00725">
    <property type="entry name" value="3HCDH"/>
    <property type="match status" value="2"/>
</dbReference>
<evidence type="ECO:0000256" key="6">
    <source>
        <dbReference type="ARBA" id="ARBA00008750"/>
    </source>
</evidence>
<feature type="domain" description="3-hydroxyacyl-CoA dehydrogenase C-terminal" evidence="18">
    <location>
        <begin position="629"/>
        <end position="722"/>
    </location>
</feature>
<dbReference type="SUPFAM" id="SSF48179">
    <property type="entry name" value="6-phosphogluconate dehydrogenase C-terminal domain-like"/>
    <property type="match status" value="2"/>
</dbReference>
<protein>
    <submittedName>
        <fullName evidence="20">Glyoxysomal fatty acid beta-oxidation multifunctional protein MFP-a</fullName>
    </submittedName>
</protein>
<dbReference type="GO" id="GO:0003857">
    <property type="term" value="F:(3S)-3-hydroxyacyl-CoA dehydrogenase (NAD+) activity"/>
    <property type="evidence" value="ECO:0000318"/>
    <property type="project" value="GO_Central"/>
</dbReference>
<dbReference type="UniPathway" id="UPA00659"/>
<dbReference type="GO" id="GO:0005777">
    <property type="term" value="C:peroxisome"/>
    <property type="evidence" value="ECO:0000318"/>
    <property type="project" value="GO_Central"/>
</dbReference>
<dbReference type="SUPFAM" id="SSF52096">
    <property type="entry name" value="ClpP/crotonase"/>
    <property type="match status" value="1"/>
</dbReference>
<comment type="catalytic activity">
    <reaction evidence="16">
        <text>a (3S)-3-hydroxyacyl-CoA = a (2E)-enoyl-CoA + H2O</text>
        <dbReference type="Rhea" id="RHEA:16105"/>
        <dbReference type="ChEBI" id="CHEBI:15377"/>
        <dbReference type="ChEBI" id="CHEBI:57318"/>
        <dbReference type="ChEBI" id="CHEBI:58856"/>
        <dbReference type="EC" id="4.2.1.17"/>
    </reaction>
</comment>
<evidence type="ECO:0000256" key="7">
    <source>
        <dbReference type="ARBA" id="ARBA00022832"/>
    </source>
</evidence>
<dbReference type="GO" id="GO:0006635">
    <property type="term" value="P:fatty acid beta-oxidation"/>
    <property type="evidence" value="ECO:0000318"/>
    <property type="project" value="GO_Central"/>
</dbReference>
<keyword evidence="21" id="KW-1185">Reference proteome</keyword>
<dbReference type="InterPro" id="IPR001753">
    <property type="entry name" value="Enoyl-CoA_hydra/iso"/>
</dbReference>
<dbReference type="STRING" id="4072.A0A2G2YXE3"/>
<comment type="similarity">
    <text evidence="5">In the central section; belongs to the 3-hydroxyacyl-CoA dehydrogenase family.</text>
</comment>
<organism evidence="20 21">
    <name type="scientific">Capsicum annuum</name>
    <name type="common">Capsicum pepper</name>
    <dbReference type="NCBI Taxonomy" id="4072"/>
    <lineage>
        <taxon>Eukaryota</taxon>
        <taxon>Viridiplantae</taxon>
        <taxon>Streptophyta</taxon>
        <taxon>Embryophyta</taxon>
        <taxon>Tracheophyta</taxon>
        <taxon>Spermatophyta</taxon>
        <taxon>Magnoliopsida</taxon>
        <taxon>eudicotyledons</taxon>
        <taxon>Gunneridae</taxon>
        <taxon>Pentapetalae</taxon>
        <taxon>asterids</taxon>
        <taxon>lamiids</taxon>
        <taxon>Solanales</taxon>
        <taxon>Solanaceae</taxon>
        <taxon>Solanoideae</taxon>
        <taxon>Capsiceae</taxon>
        <taxon>Capsicum</taxon>
    </lineage>
</organism>
<gene>
    <name evidence="20" type="ORF">T459_21691</name>
</gene>
<dbReference type="PROSITE" id="PS00067">
    <property type="entry name" value="3HCDH"/>
    <property type="match status" value="1"/>
</dbReference>
<dbReference type="InterPro" id="IPR008927">
    <property type="entry name" value="6-PGluconate_DH-like_C_sf"/>
</dbReference>
<dbReference type="InterPro" id="IPR029045">
    <property type="entry name" value="ClpP/crotonase-like_dom_sf"/>
</dbReference>
<dbReference type="Gene3D" id="1.10.1040.50">
    <property type="match status" value="1"/>
</dbReference>
<dbReference type="GO" id="GO:0004300">
    <property type="term" value="F:enoyl-CoA hydratase activity"/>
    <property type="evidence" value="ECO:0007669"/>
    <property type="project" value="UniProtKB-EC"/>
</dbReference>
<evidence type="ECO:0000256" key="11">
    <source>
        <dbReference type="ARBA" id="ARBA00023140"/>
    </source>
</evidence>
<name>A0A2G2YXE3_CAPAN</name>
<dbReference type="GO" id="GO:0004165">
    <property type="term" value="F:delta(3)-delta(2)-enoyl-CoA isomerase activity"/>
    <property type="evidence" value="ECO:0007669"/>
    <property type="project" value="UniProtKB-EC"/>
</dbReference>
<evidence type="ECO:0000256" key="8">
    <source>
        <dbReference type="ARBA" id="ARBA00023002"/>
    </source>
</evidence>
<reference evidence="20 21" key="1">
    <citation type="journal article" date="2014" name="Nat. Genet.">
        <title>Genome sequence of the hot pepper provides insights into the evolution of pungency in Capsicum species.</title>
        <authorList>
            <person name="Kim S."/>
            <person name="Park M."/>
            <person name="Yeom S.I."/>
            <person name="Kim Y.M."/>
            <person name="Lee J.M."/>
            <person name="Lee H.A."/>
            <person name="Seo E."/>
            <person name="Choi J."/>
            <person name="Cheong K."/>
            <person name="Kim K.T."/>
            <person name="Jung K."/>
            <person name="Lee G.W."/>
            <person name="Oh S.K."/>
            <person name="Bae C."/>
            <person name="Kim S.B."/>
            <person name="Lee H.Y."/>
            <person name="Kim S.Y."/>
            <person name="Kim M.S."/>
            <person name="Kang B.C."/>
            <person name="Jo Y.D."/>
            <person name="Yang H.B."/>
            <person name="Jeong H.J."/>
            <person name="Kang W.H."/>
            <person name="Kwon J.K."/>
            <person name="Shin C."/>
            <person name="Lim J.Y."/>
            <person name="Park J.H."/>
            <person name="Huh J.H."/>
            <person name="Kim J.S."/>
            <person name="Kim B.D."/>
            <person name="Cohen O."/>
            <person name="Paran I."/>
            <person name="Suh M.C."/>
            <person name="Lee S.B."/>
            <person name="Kim Y.K."/>
            <person name="Shin Y."/>
            <person name="Noh S.J."/>
            <person name="Park J."/>
            <person name="Seo Y.S."/>
            <person name="Kwon S.Y."/>
            <person name="Kim H.A."/>
            <person name="Park J.M."/>
            <person name="Kim H.J."/>
            <person name="Choi S.B."/>
            <person name="Bosland P.W."/>
            <person name="Reeves G."/>
            <person name="Jo S.H."/>
            <person name="Lee B.W."/>
            <person name="Cho H.T."/>
            <person name="Choi H.S."/>
            <person name="Lee M.S."/>
            <person name="Yu Y."/>
            <person name="Do Choi Y."/>
            <person name="Park B.S."/>
            <person name="van Deynze A."/>
            <person name="Ashrafi H."/>
            <person name="Hill T."/>
            <person name="Kim W.T."/>
            <person name="Pai H.S."/>
            <person name="Ahn H.K."/>
            <person name="Yeam I."/>
            <person name="Giovannoni J.J."/>
            <person name="Rose J.K."/>
            <person name="Sorensen I."/>
            <person name="Lee S.J."/>
            <person name="Kim R.W."/>
            <person name="Choi I.Y."/>
            <person name="Choi B.S."/>
            <person name="Lim J.S."/>
            <person name="Lee Y.H."/>
            <person name="Choi D."/>
        </authorList>
    </citation>
    <scope>NUCLEOTIDE SEQUENCE [LARGE SCALE GENOMIC DNA]</scope>
    <source>
        <strain evidence="21">cv. CM334</strain>
    </source>
</reference>
<evidence type="ECO:0000256" key="17">
    <source>
        <dbReference type="ARBA" id="ARBA00023717"/>
    </source>
</evidence>
<comment type="catalytic activity">
    <reaction evidence="17">
        <text>a 4-saturated-(3S)-3-hydroxyacyl-CoA = a (3E)-enoyl-CoA + H2O</text>
        <dbReference type="Rhea" id="RHEA:20724"/>
        <dbReference type="ChEBI" id="CHEBI:15377"/>
        <dbReference type="ChEBI" id="CHEBI:58521"/>
        <dbReference type="ChEBI" id="CHEBI:137480"/>
        <dbReference type="EC" id="4.2.1.17"/>
    </reaction>
</comment>
<evidence type="ECO:0000259" key="19">
    <source>
        <dbReference type="Pfam" id="PF02737"/>
    </source>
</evidence>
<evidence type="ECO:0000256" key="4">
    <source>
        <dbReference type="ARBA" id="ARBA00005005"/>
    </source>
</evidence>
<keyword evidence="7" id="KW-0276">Fatty acid metabolism</keyword>
<dbReference type="FunFam" id="3.40.50.720:FF:000009">
    <property type="entry name" value="Fatty oxidation complex, alpha subunit"/>
    <property type="match status" value="1"/>
</dbReference>
<evidence type="ECO:0000259" key="18">
    <source>
        <dbReference type="Pfam" id="PF00725"/>
    </source>
</evidence>
<evidence type="ECO:0000256" key="2">
    <source>
        <dbReference type="ARBA" id="ARBA00000765"/>
    </source>
</evidence>
<accession>A0A2G2YXE3</accession>
<evidence type="ECO:0000256" key="14">
    <source>
        <dbReference type="ARBA" id="ARBA00023268"/>
    </source>
</evidence>
<dbReference type="CDD" id="cd09272">
    <property type="entry name" value="RNase_HI_RT_Ty1"/>
    <property type="match status" value="1"/>
</dbReference>
<keyword evidence="14" id="KW-0511">Multifunctional enzyme</keyword>
<dbReference type="InterPro" id="IPR006176">
    <property type="entry name" value="3-OHacyl-CoA_DH_NAD-bd"/>
</dbReference>
<dbReference type="PANTHER" id="PTHR23309:SF34">
    <property type="entry name" value="PEROXISOMAL FATTY ACID BETA-OXIDATION MULTIFUNCTIONAL PROTEIN AIM1-LIKE"/>
    <property type="match status" value="1"/>
</dbReference>
<comment type="caution">
    <text evidence="20">The sequence shown here is derived from an EMBL/GenBank/DDBJ whole genome shotgun (WGS) entry which is preliminary data.</text>
</comment>
<keyword evidence="8" id="KW-0560">Oxidoreductase</keyword>
<dbReference type="PANTHER" id="PTHR23309">
    <property type="entry name" value="3-HYDROXYACYL-COA DEHYROGENASE"/>
    <property type="match status" value="1"/>
</dbReference>
<keyword evidence="9" id="KW-0520">NAD</keyword>
<evidence type="ECO:0000256" key="12">
    <source>
        <dbReference type="ARBA" id="ARBA00023235"/>
    </source>
</evidence>
<dbReference type="CDD" id="cd06558">
    <property type="entry name" value="crotonase-like"/>
    <property type="match status" value="1"/>
</dbReference>
<dbReference type="InterPro" id="IPR006108">
    <property type="entry name" value="3HC_DH_C"/>
</dbReference>
<dbReference type="GO" id="GO:0008692">
    <property type="term" value="F:3-hydroxybutyryl-CoA epimerase activity"/>
    <property type="evidence" value="ECO:0007669"/>
    <property type="project" value="UniProtKB-EC"/>
</dbReference>
<keyword evidence="13" id="KW-0456">Lyase</keyword>
<dbReference type="EMBL" id="AYRZ02000008">
    <property type="protein sequence ID" value="PHT74414.1"/>
    <property type="molecule type" value="Genomic_DNA"/>
</dbReference>
<dbReference type="AlphaFoldDB" id="A0A2G2YXE3"/>
<dbReference type="Gene3D" id="3.40.50.720">
    <property type="entry name" value="NAD(P)-binding Rossmann-like Domain"/>
    <property type="match status" value="1"/>
</dbReference>
<evidence type="ECO:0000313" key="20">
    <source>
        <dbReference type="EMBL" id="PHT74414.1"/>
    </source>
</evidence>
<dbReference type="FunFam" id="1.10.1040.50:FF:000004">
    <property type="entry name" value="Peroxisomal fatty acid beta-oxidation multifunctional protein"/>
    <property type="match status" value="1"/>
</dbReference>
<reference evidence="20 21" key="2">
    <citation type="journal article" date="2017" name="Genome Biol.">
        <title>New reference genome sequences of hot pepper reveal the massive evolution of plant disease-resistance genes by retroduplication.</title>
        <authorList>
            <person name="Kim S."/>
            <person name="Park J."/>
            <person name="Yeom S.I."/>
            <person name="Kim Y.M."/>
            <person name="Seo E."/>
            <person name="Kim K.T."/>
            <person name="Kim M.S."/>
            <person name="Lee J.M."/>
            <person name="Cheong K."/>
            <person name="Shin H.S."/>
            <person name="Kim S.B."/>
            <person name="Han K."/>
            <person name="Lee J."/>
            <person name="Park M."/>
            <person name="Lee H.A."/>
            <person name="Lee H.Y."/>
            <person name="Lee Y."/>
            <person name="Oh S."/>
            <person name="Lee J.H."/>
            <person name="Choi E."/>
            <person name="Choi E."/>
            <person name="Lee S.E."/>
            <person name="Jeon J."/>
            <person name="Kim H."/>
            <person name="Choi G."/>
            <person name="Song H."/>
            <person name="Lee J."/>
            <person name="Lee S.C."/>
            <person name="Kwon J.K."/>
            <person name="Lee H.Y."/>
            <person name="Koo N."/>
            <person name="Hong Y."/>
            <person name="Kim R.W."/>
            <person name="Kang W.H."/>
            <person name="Huh J.H."/>
            <person name="Kang B.C."/>
            <person name="Yang T.J."/>
            <person name="Lee Y.H."/>
            <person name="Bennetzen J.L."/>
            <person name="Choi D."/>
        </authorList>
    </citation>
    <scope>NUCLEOTIDE SEQUENCE [LARGE SCALE GENOMIC DNA]</scope>
    <source>
        <strain evidence="21">cv. CM334</strain>
    </source>
</reference>
<sequence length="928" mass="101807">MESEFIALDKAGEEVEWLQNFLENIPYWPKPVAPVCIHCDSQAAIGKARSMMYNDKSCHIRRRPNTFRELLSSGIITIDYVKSKDNVSDPLTKGLSREGVKITSKGLSLRPRTSQHGGAGATQMLTGIRTMSLAAANQAQEGGDIMGSITMEIGNDGVAVITMLNPPVNALTLSAIEELKRCYEEAIDNDNIKAIVLSGADGRFCGGLEISVVENVHKHGDISLLPDASIGLVVNKMENGKKPSVAAIQGFALGGGLELAMGCSARIATPKADLGLPELRLGVIPGCGGTQRLPRLVGTSKAVDMLMSSKSITSEEGKELGLIDAIVSSEELLTVARCWALDIVEGRQPNCNSLQKTDKLGTQDESLEILRSARQRYTVPHYRACLDVIEEGIISGGYSGVLKEDKVFKELVLSNTAKGLLHVFLAERATSKVPGVTDVGLKPRRIEKVAVIGGGLMGSGIATALIISNISVVLKEINHEYLLKAVKSVEENLQGFVTRGKLNQEKLKRTLSLLKGTLDFEDLKDVDMVIEAVNENVCLKQSIFEDIEKTCTSECIFASNTSTISLDVIGKRTSSQDRILGMHLFSPAHLMPLVEIVRTENTSPQVIVDVIKLTKILKKVPIVVKSCTGFAVNRSFFPYMQGPDLLANLGVDIFRIDRVITEFGMRLGPFQLQDVSGYDIFLAGVKEFVAAFPGRAFQSPLVQLMVENGRKGKKNGKGYYTYNKGSKPEADHSVIEIVEESMQLTNIAPGGKPISVTDKEILEMIFFPVVNEACRVIEEGIVVRASDIDIASVHGFKFPSETGGIMFWADTIGSEYIYSKLKSWYEAYGDFFKPSTFLEQRAAKGLPLVSYRLQQITYLVQQISDLFLLFSMDYSSTTTGWLYAVTDNLPGATNVWPIFIVSNKLIIRCNRYKELKIDQHFPDQHKRL</sequence>
<evidence type="ECO:0000313" key="21">
    <source>
        <dbReference type="Proteomes" id="UP000222542"/>
    </source>
</evidence>
<dbReference type="SUPFAM" id="SSF51735">
    <property type="entry name" value="NAD(P)-binding Rossmann-fold domains"/>
    <property type="match status" value="1"/>
</dbReference>
<evidence type="ECO:0000256" key="13">
    <source>
        <dbReference type="ARBA" id="ARBA00023239"/>
    </source>
</evidence>
<keyword evidence="10" id="KW-0443">Lipid metabolism</keyword>
<evidence type="ECO:0000256" key="15">
    <source>
        <dbReference type="ARBA" id="ARBA00023701"/>
    </source>
</evidence>
<keyword evidence="12" id="KW-0413">Isomerase</keyword>
<dbReference type="Proteomes" id="UP000222542">
    <property type="component" value="Unassembled WGS sequence"/>
</dbReference>
<feature type="domain" description="3-hydroxyacyl-CoA dehydrogenase C-terminal" evidence="18">
    <location>
        <begin position="764"/>
        <end position="845"/>
    </location>
</feature>
<comment type="subcellular location">
    <subcellularLocation>
        <location evidence="3">Peroxisome</location>
    </subcellularLocation>
</comment>
<evidence type="ECO:0000256" key="9">
    <source>
        <dbReference type="ARBA" id="ARBA00023027"/>
    </source>
</evidence>
<evidence type="ECO:0000256" key="3">
    <source>
        <dbReference type="ARBA" id="ARBA00004275"/>
    </source>
</evidence>